<dbReference type="AlphaFoldDB" id="A0A2U2BD08"/>
<dbReference type="InterPro" id="IPR020892">
    <property type="entry name" value="Cyclophilin-type_PPIase_CS"/>
</dbReference>
<keyword evidence="4 7" id="KW-0413">Isomerase</keyword>
<dbReference type="InterPro" id="IPR044666">
    <property type="entry name" value="Cyclophilin_A-like"/>
</dbReference>
<dbReference type="SUPFAM" id="SSF50891">
    <property type="entry name" value="Cyclophilin-like"/>
    <property type="match status" value="1"/>
</dbReference>
<dbReference type="PANTHER" id="PTHR45625">
    <property type="entry name" value="PEPTIDYL-PROLYL CIS-TRANS ISOMERASE-RELATED"/>
    <property type="match status" value="1"/>
</dbReference>
<evidence type="ECO:0000256" key="2">
    <source>
        <dbReference type="ARBA" id="ARBA00013194"/>
    </source>
</evidence>
<feature type="chain" id="PRO_5015427424" description="peptidylprolyl isomerase" evidence="5">
    <location>
        <begin position="19"/>
        <end position="435"/>
    </location>
</feature>
<evidence type="ECO:0000256" key="3">
    <source>
        <dbReference type="ARBA" id="ARBA00023110"/>
    </source>
</evidence>
<dbReference type="EMBL" id="QEWP01000001">
    <property type="protein sequence ID" value="PWE00949.1"/>
    <property type="molecule type" value="Genomic_DNA"/>
</dbReference>
<comment type="similarity">
    <text evidence="1">Belongs to the cyclophilin-type PPIase family.</text>
</comment>
<dbReference type="InterPro" id="IPR043504">
    <property type="entry name" value="Peptidase_S1_PA_chymotrypsin"/>
</dbReference>
<dbReference type="OrthoDB" id="9807797at2"/>
<organism evidence="7 8">
    <name type="scientific">Marinilabilia rubra</name>
    <dbReference type="NCBI Taxonomy" id="2162893"/>
    <lineage>
        <taxon>Bacteria</taxon>
        <taxon>Pseudomonadati</taxon>
        <taxon>Bacteroidota</taxon>
        <taxon>Bacteroidia</taxon>
        <taxon>Marinilabiliales</taxon>
        <taxon>Marinilabiliaceae</taxon>
        <taxon>Marinilabilia</taxon>
    </lineage>
</organism>
<gene>
    <name evidence="7" type="ORF">DDZ16_00200</name>
</gene>
<evidence type="ECO:0000256" key="1">
    <source>
        <dbReference type="ARBA" id="ARBA00007365"/>
    </source>
</evidence>
<dbReference type="EC" id="5.2.1.8" evidence="2"/>
<evidence type="ECO:0000313" key="8">
    <source>
        <dbReference type="Proteomes" id="UP000244956"/>
    </source>
</evidence>
<name>A0A2U2BD08_9BACT</name>
<dbReference type="GO" id="GO:0006457">
    <property type="term" value="P:protein folding"/>
    <property type="evidence" value="ECO:0007669"/>
    <property type="project" value="InterPro"/>
</dbReference>
<dbReference type="Pfam" id="PF00160">
    <property type="entry name" value="Pro_isomerase"/>
    <property type="match status" value="1"/>
</dbReference>
<evidence type="ECO:0000256" key="4">
    <source>
        <dbReference type="ARBA" id="ARBA00023235"/>
    </source>
</evidence>
<dbReference type="InterPro" id="IPR029000">
    <property type="entry name" value="Cyclophilin-like_dom_sf"/>
</dbReference>
<dbReference type="CDD" id="cd00317">
    <property type="entry name" value="cyclophilin"/>
    <property type="match status" value="1"/>
</dbReference>
<dbReference type="InterPro" id="IPR002130">
    <property type="entry name" value="Cyclophilin-type_PPIase_dom"/>
</dbReference>
<dbReference type="Gene3D" id="2.40.100.10">
    <property type="entry name" value="Cyclophilin-like"/>
    <property type="match status" value="1"/>
</dbReference>
<keyword evidence="5" id="KW-0732">Signal</keyword>
<protein>
    <recommendedName>
        <fullName evidence="2">peptidylprolyl isomerase</fullName>
        <ecNumber evidence="2">5.2.1.8</ecNumber>
    </recommendedName>
</protein>
<dbReference type="Proteomes" id="UP000244956">
    <property type="component" value="Unassembled WGS sequence"/>
</dbReference>
<dbReference type="RefSeq" id="WP_109262404.1">
    <property type="nucleotide sequence ID" value="NZ_QEWP01000001.1"/>
</dbReference>
<dbReference type="PROSITE" id="PS50072">
    <property type="entry name" value="CSA_PPIASE_2"/>
    <property type="match status" value="1"/>
</dbReference>
<evidence type="ECO:0000256" key="5">
    <source>
        <dbReference type="SAM" id="SignalP"/>
    </source>
</evidence>
<keyword evidence="3" id="KW-0697">Rotamase</keyword>
<dbReference type="Gene3D" id="2.40.10.10">
    <property type="entry name" value="Trypsin-like serine proteases"/>
    <property type="match status" value="1"/>
</dbReference>
<proteinExistence type="inferred from homology"/>
<accession>A0A2U2BD08</accession>
<keyword evidence="8" id="KW-1185">Reference proteome</keyword>
<feature type="domain" description="PPIase cyclophilin-type" evidence="6">
    <location>
        <begin position="246"/>
        <end position="432"/>
    </location>
</feature>
<evidence type="ECO:0000313" key="7">
    <source>
        <dbReference type="EMBL" id="PWE00949.1"/>
    </source>
</evidence>
<evidence type="ECO:0000259" key="6">
    <source>
        <dbReference type="PROSITE" id="PS50072"/>
    </source>
</evidence>
<reference evidence="7 8" key="1">
    <citation type="submission" date="2018-05" db="EMBL/GenBank/DDBJ databases">
        <title>Marinilabilia rubrum sp. nov., isolated from saltern sediment.</title>
        <authorList>
            <person name="Zhang R."/>
        </authorList>
    </citation>
    <scope>NUCLEOTIDE SEQUENCE [LARGE SCALE GENOMIC DNA]</scope>
    <source>
        <strain evidence="7 8">WTE16</strain>
    </source>
</reference>
<comment type="caution">
    <text evidence="7">The sequence shown here is derived from an EMBL/GenBank/DDBJ whole genome shotgun (WGS) entry which is preliminary data.</text>
</comment>
<sequence length="435" mass="48957">MPNRVQTLLIYLSVFALAIFEGCNSSGGGSSSQQSVPKGSYGENIKGMVEIHTFDHYNRAEKEGFGFFIDRDLVVTNLDWIKGAYKAKITPPGAKDFKDVRGYTVYDHNLNLVVLKVKRNNPNHLGTGGSMQQPDTLYTLKRPKRNLFVVKGKVDAYVDQDSVSFWPVPDDLRTGKPAFRLNHEFMGIVQERMMGDSLSTVVLSKKWIASLLKKQSDQPKSIYDLRTKTDKVYISHKKVSGFRIKTNMGNIVIRLYDETPGFRDNFIKLVSDQFYDSLLVHRVLKDFLIQTGAADSKYADKDDVVGWQGPGYNLPTNIIPSLYHKRGAIAASKLPADRNPGNRSDGSQFFIISGRVFTNEELDDIEEEKGFRFTPSQREVYTTAGGAPYLDGDYTVFGEVVSGMDVVDRIASVETYGEDRPVNDIRIKTIEIIRK</sequence>
<feature type="signal peptide" evidence="5">
    <location>
        <begin position="1"/>
        <end position="18"/>
    </location>
</feature>
<dbReference type="PROSITE" id="PS00170">
    <property type="entry name" value="CSA_PPIASE_1"/>
    <property type="match status" value="1"/>
</dbReference>
<dbReference type="PANTHER" id="PTHR45625:SF4">
    <property type="entry name" value="PEPTIDYLPROLYL ISOMERASE DOMAIN AND WD REPEAT-CONTAINING PROTEIN 1"/>
    <property type="match status" value="1"/>
</dbReference>
<dbReference type="GO" id="GO:0003755">
    <property type="term" value="F:peptidyl-prolyl cis-trans isomerase activity"/>
    <property type="evidence" value="ECO:0007669"/>
    <property type="project" value="UniProtKB-KW"/>
</dbReference>